<dbReference type="InterPro" id="IPR036942">
    <property type="entry name" value="Beta-barrel_TonB_sf"/>
</dbReference>
<gene>
    <name evidence="15" type="ordered locus">Smlt2937</name>
</gene>
<evidence type="ECO:0000256" key="9">
    <source>
        <dbReference type="ARBA" id="ARBA00023136"/>
    </source>
</evidence>
<keyword evidence="6 11" id="KW-0812">Transmembrane</keyword>
<evidence type="ECO:0000256" key="12">
    <source>
        <dbReference type="RuleBase" id="RU003357"/>
    </source>
</evidence>
<dbReference type="Gene3D" id="2.40.170.20">
    <property type="entry name" value="TonB-dependent receptor, beta-barrel domain"/>
    <property type="match status" value="1"/>
</dbReference>
<evidence type="ECO:0000256" key="3">
    <source>
        <dbReference type="ARBA" id="ARBA00022448"/>
    </source>
</evidence>
<evidence type="ECO:0000259" key="14">
    <source>
        <dbReference type="SMART" id="SM00965"/>
    </source>
</evidence>
<feature type="domain" description="Secretin/TonB short N-terminal" evidence="14">
    <location>
        <begin position="81"/>
        <end position="132"/>
    </location>
</feature>
<dbReference type="Pfam" id="PF07715">
    <property type="entry name" value="Plug"/>
    <property type="match status" value="1"/>
</dbReference>
<name>B2FIL8_STRMK</name>
<keyword evidence="4 11" id="KW-1134">Transmembrane beta strand</keyword>
<evidence type="ECO:0000256" key="11">
    <source>
        <dbReference type="PROSITE-ProRule" id="PRU01360"/>
    </source>
</evidence>
<dbReference type="EMBL" id="AM743169">
    <property type="protein sequence ID" value="CAQ46392.1"/>
    <property type="molecule type" value="Genomic_DNA"/>
</dbReference>
<organism evidence="15 16">
    <name type="scientific">Stenotrophomonas maltophilia (strain K279a)</name>
    <dbReference type="NCBI Taxonomy" id="522373"/>
    <lineage>
        <taxon>Bacteria</taxon>
        <taxon>Pseudomonadati</taxon>
        <taxon>Pseudomonadota</taxon>
        <taxon>Gammaproteobacteria</taxon>
        <taxon>Lysobacterales</taxon>
        <taxon>Lysobacteraceae</taxon>
        <taxon>Stenotrophomonas</taxon>
        <taxon>Stenotrophomonas maltophilia group</taxon>
    </lineage>
</organism>
<proteinExistence type="inferred from homology"/>
<dbReference type="PANTHER" id="PTHR30069">
    <property type="entry name" value="TONB-DEPENDENT OUTER MEMBRANE RECEPTOR"/>
    <property type="match status" value="1"/>
</dbReference>
<dbReference type="SUPFAM" id="SSF56935">
    <property type="entry name" value="Porins"/>
    <property type="match status" value="1"/>
</dbReference>
<evidence type="ECO:0000313" key="15">
    <source>
        <dbReference type="EMBL" id="CAQ46392.1"/>
    </source>
</evidence>
<accession>B2FIL8</accession>
<evidence type="ECO:0000256" key="4">
    <source>
        <dbReference type="ARBA" id="ARBA00022452"/>
    </source>
</evidence>
<dbReference type="GO" id="GO:0009279">
    <property type="term" value="C:cell outer membrane"/>
    <property type="evidence" value="ECO:0007669"/>
    <property type="project" value="UniProtKB-SubCell"/>
</dbReference>
<dbReference type="InterPro" id="IPR000531">
    <property type="entry name" value="Beta-barrel_TonB"/>
</dbReference>
<evidence type="ECO:0000313" key="16">
    <source>
        <dbReference type="Proteomes" id="UP000008840"/>
    </source>
</evidence>
<evidence type="ECO:0000256" key="10">
    <source>
        <dbReference type="ARBA" id="ARBA00023237"/>
    </source>
</evidence>
<dbReference type="Pfam" id="PF00593">
    <property type="entry name" value="TonB_dep_Rec_b-barrel"/>
    <property type="match status" value="1"/>
</dbReference>
<evidence type="ECO:0000256" key="5">
    <source>
        <dbReference type="ARBA" id="ARBA00022496"/>
    </source>
</evidence>
<dbReference type="Proteomes" id="UP000008840">
    <property type="component" value="Chromosome"/>
</dbReference>
<dbReference type="PANTHER" id="PTHR30069:SF41">
    <property type="entry name" value="HEME_HEMOPEXIN UTILIZATION PROTEIN C"/>
    <property type="match status" value="1"/>
</dbReference>
<keyword evidence="8 12" id="KW-0798">TonB box</keyword>
<evidence type="ECO:0000256" key="13">
    <source>
        <dbReference type="SAM" id="MobiDB-lite"/>
    </source>
</evidence>
<feature type="region of interest" description="Disordered" evidence="13">
    <location>
        <begin position="1"/>
        <end position="24"/>
    </location>
</feature>
<keyword evidence="7" id="KW-0408">Iron</keyword>
<dbReference type="Gene3D" id="2.170.130.10">
    <property type="entry name" value="TonB-dependent receptor, plug domain"/>
    <property type="match status" value="1"/>
</dbReference>
<reference evidence="15 16" key="1">
    <citation type="journal article" date="2008" name="Genome Biol.">
        <title>The complete genome, comparative and functional analysis of Stenotrophomonas maltophilia reveals an organism heavily shielded by drug resistance determinants.</title>
        <authorList>
            <person name="Crossman L.C."/>
            <person name="Gould V.C."/>
            <person name="Dow J.M."/>
            <person name="Vernikos G.S."/>
            <person name="Okazaki A."/>
            <person name="Sebaihia M."/>
            <person name="Saunders D."/>
            <person name="Arrowsmith C."/>
            <person name="Carver T."/>
            <person name="Peters N."/>
            <person name="Adlem E."/>
            <person name="Kerhornou A."/>
            <person name="Lord A."/>
            <person name="Murphy L."/>
            <person name="Seeger K."/>
            <person name="Squares R."/>
            <person name="Rutter S."/>
            <person name="Quail M.A."/>
            <person name="Rajandream M.A."/>
            <person name="Harris D."/>
            <person name="Churcher C."/>
            <person name="Bentley S.D."/>
            <person name="Parkhill J."/>
            <person name="Thomson N.R."/>
            <person name="Avison M.B."/>
        </authorList>
    </citation>
    <scope>NUCLEOTIDE SEQUENCE [LARGE SCALE GENOMIC DNA]</scope>
    <source>
        <strain evidence="15 16">K279a</strain>
    </source>
</reference>
<evidence type="ECO:0000256" key="6">
    <source>
        <dbReference type="ARBA" id="ARBA00022692"/>
    </source>
</evidence>
<keyword evidence="15" id="KW-0675">Receptor</keyword>
<dbReference type="InterPro" id="IPR012910">
    <property type="entry name" value="Plug_dom"/>
</dbReference>
<dbReference type="HOGENOM" id="CLU_008287_19_1_6"/>
<keyword evidence="9 11" id="KW-0472">Membrane</keyword>
<keyword evidence="10 11" id="KW-0998">Cell outer membrane</keyword>
<keyword evidence="3 11" id="KW-0813">Transport</keyword>
<dbReference type="AlphaFoldDB" id="B2FIL8"/>
<keyword evidence="5" id="KW-0410">Iron transport</keyword>
<dbReference type="InterPro" id="IPR037066">
    <property type="entry name" value="Plug_dom_sf"/>
</dbReference>
<dbReference type="PROSITE" id="PS52016">
    <property type="entry name" value="TONB_DEPENDENT_REC_3"/>
    <property type="match status" value="1"/>
</dbReference>
<comment type="subcellular location">
    <subcellularLocation>
        <location evidence="1 11">Cell outer membrane</location>
        <topology evidence="1 11">Multi-pass membrane protein</topology>
    </subcellularLocation>
</comment>
<evidence type="ECO:0000256" key="8">
    <source>
        <dbReference type="ARBA" id="ARBA00023077"/>
    </source>
</evidence>
<evidence type="ECO:0000256" key="2">
    <source>
        <dbReference type="ARBA" id="ARBA00009810"/>
    </source>
</evidence>
<dbReference type="InterPro" id="IPR039426">
    <property type="entry name" value="TonB-dep_rcpt-like"/>
</dbReference>
<dbReference type="EnsemblBacteria" id="CAQ46392">
    <property type="protein sequence ID" value="CAQ46392"/>
    <property type="gene ID" value="Smlt2937"/>
</dbReference>
<dbReference type="InterPro" id="IPR011662">
    <property type="entry name" value="Secretin/TonB_short_N"/>
</dbReference>
<protein>
    <submittedName>
        <fullName evidence="15">TonB dependent receptor protein</fullName>
    </submittedName>
</protein>
<dbReference type="KEGG" id="sml:Smlt2937"/>
<evidence type="ECO:0000256" key="1">
    <source>
        <dbReference type="ARBA" id="ARBA00004571"/>
    </source>
</evidence>
<dbReference type="SMART" id="SM00965">
    <property type="entry name" value="STN"/>
    <property type="match status" value="1"/>
</dbReference>
<dbReference type="Gene3D" id="3.55.50.30">
    <property type="match status" value="1"/>
</dbReference>
<dbReference type="eggNOG" id="COG1629">
    <property type="taxonomic scope" value="Bacteria"/>
</dbReference>
<sequence length="849" mass="92968">MMDPDIRPAAASTQDDDALRQPLEPPMLCPRPLVLALSLACASTVPLLPDSAHAQAATRSYDLPAQPLAAALDAYSRLTGVDLVIGAALPPGHSAPALRGDFDDAQALTRLLAGSGLRPRFVDARRAALEPAPAERADGSRRTGPLRVQGTTAHGQAPGAGASQYVPATRDGFAPSVGSERVAMAERQEGNSLLRSMPGTHSFHSRSQPGLQVNIRGMTGAGRVNTMIDGVTQTFRNNAGHGSGGPFAYVDPFLLAGVDVQRGAVAGGDGAGTLAGSANFRTLDIDDLLGEGRDWGLRAGYRHGNNGYGSGRTFAGAWRHSEEGGDRQFGLLAAASSSRSSEYATARGQKNNADPGSQQPSSWLLKARLQPSDQHRLDLSHMRYENNFYHNYPWQISARNQRASYHYTPYSPWIDLRATFAGNKTRLFYPPVEDSSYIGRRTHSSLSSWTVDNTSRFDIGALQARWNTGIKHQSDIYVADTPVLRGANPQGRSQLDSVFSTLELQYDIYALTAGLRQDRFGIRGHIPVCSDVPGQCAEINGGGIDVRRTERALSPSLAVSWQATDWLQLFAEASRTSRPPRVQEMFFEKIPLEGMSDADGVGANPFLRRERSRNLQFGANLSTDSLLVDGDLAQLRITRFDNRIRDYIKPQYLLIVHPPEVEPFVVPIDSDPQLTAWTDALDVDDFSTTTRWMNHPGVVRMRGIELEAHYASEHYHATLSWTRSHTSAPAIEFVNLEDITALPDRYWTLDVGGRWWQQRVQAGLRAEYSGPTEEGYDFFQTRKTGGTGVLLDFYASFKPQANTTLWLNIENLQNKAYDNNASIDSIFSPILDRGNGRGRTVSMGVNVAF</sequence>
<keyword evidence="16" id="KW-1185">Reference proteome</keyword>
<keyword evidence="5" id="KW-0406">Ion transport</keyword>
<dbReference type="GO" id="GO:0015344">
    <property type="term" value="F:siderophore uptake transmembrane transporter activity"/>
    <property type="evidence" value="ECO:0007669"/>
    <property type="project" value="TreeGrafter"/>
</dbReference>
<dbReference type="GO" id="GO:0044718">
    <property type="term" value="P:siderophore transmembrane transport"/>
    <property type="evidence" value="ECO:0007669"/>
    <property type="project" value="TreeGrafter"/>
</dbReference>
<comment type="similarity">
    <text evidence="2 11 12">Belongs to the TonB-dependent receptor family.</text>
</comment>
<evidence type="ECO:0000256" key="7">
    <source>
        <dbReference type="ARBA" id="ARBA00023004"/>
    </source>
</evidence>